<gene>
    <name evidence="1" type="ORF">DVH24_027001</name>
</gene>
<comment type="caution">
    <text evidence="1">The sequence shown here is derived from an EMBL/GenBank/DDBJ whole genome shotgun (WGS) entry which is preliminary data.</text>
</comment>
<sequence>MNEGTPIQNHLDDFNKDIMDLKSMDNKIDDEDHFVDTLLYGRDCICMDDAKTALNSRELKNKVSGNLNDNHSEALVAKVELRNIVQVNQYMQLFFARKGIKNLKDVQLCYDVLDFSIGDIEEFQFLHLNHFVLIKTLIVCEFGGDDEGISSLCWLCYNLSREFFRRLRTGCRLKPNQYKSLCYLELVISEILRALCKICKRVSP</sequence>
<keyword evidence="2" id="KW-1185">Reference proteome</keyword>
<evidence type="ECO:0000313" key="1">
    <source>
        <dbReference type="EMBL" id="RXH84102.1"/>
    </source>
</evidence>
<name>A0A498IQ65_MALDO</name>
<dbReference type="EMBL" id="RDQH01000337">
    <property type="protein sequence ID" value="RXH84102.1"/>
    <property type="molecule type" value="Genomic_DNA"/>
</dbReference>
<dbReference type="Proteomes" id="UP000290289">
    <property type="component" value="Chromosome 11"/>
</dbReference>
<reference evidence="1 2" key="1">
    <citation type="submission" date="2018-10" db="EMBL/GenBank/DDBJ databases">
        <title>A high-quality apple genome assembly.</title>
        <authorList>
            <person name="Hu J."/>
        </authorList>
    </citation>
    <scope>NUCLEOTIDE SEQUENCE [LARGE SCALE GENOMIC DNA]</scope>
    <source>
        <strain evidence="2">cv. HFTH1</strain>
        <tissue evidence="1">Young leaf</tissue>
    </source>
</reference>
<evidence type="ECO:0000313" key="2">
    <source>
        <dbReference type="Proteomes" id="UP000290289"/>
    </source>
</evidence>
<dbReference type="AlphaFoldDB" id="A0A498IQ65"/>
<protein>
    <submittedName>
        <fullName evidence="1">Uncharacterized protein</fullName>
    </submittedName>
</protein>
<accession>A0A498IQ65</accession>
<organism evidence="1 2">
    <name type="scientific">Malus domestica</name>
    <name type="common">Apple</name>
    <name type="synonym">Pyrus malus</name>
    <dbReference type="NCBI Taxonomy" id="3750"/>
    <lineage>
        <taxon>Eukaryota</taxon>
        <taxon>Viridiplantae</taxon>
        <taxon>Streptophyta</taxon>
        <taxon>Embryophyta</taxon>
        <taxon>Tracheophyta</taxon>
        <taxon>Spermatophyta</taxon>
        <taxon>Magnoliopsida</taxon>
        <taxon>eudicotyledons</taxon>
        <taxon>Gunneridae</taxon>
        <taxon>Pentapetalae</taxon>
        <taxon>rosids</taxon>
        <taxon>fabids</taxon>
        <taxon>Rosales</taxon>
        <taxon>Rosaceae</taxon>
        <taxon>Amygdaloideae</taxon>
        <taxon>Maleae</taxon>
        <taxon>Malus</taxon>
    </lineage>
</organism>
<proteinExistence type="predicted"/>